<dbReference type="AlphaFoldDB" id="A0A919EHP0"/>
<keyword evidence="2" id="KW-1185">Reference proteome</keyword>
<dbReference type="Proteomes" id="UP000623842">
    <property type="component" value="Unassembled WGS sequence"/>
</dbReference>
<protein>
    <submittedName>
        <fullName evidence="1">Uncharacterized protein</fullName>
    </submittedName>
</protein>
<reference evidence="1" key="2">
    <citation type="submission" date="2020-09" db="EMBL/GenBank/DDBJ databases">
        <authorList>
            <person name="Sun Q."/>
            <person name="Kim S."/>
        </authorList>
    </citation>
    <scope>NUCLEOTIDE SEQUENCE</scope>
    <source>
        <strain evidence="1">KCTC 42731</strain>
    </source>
</reference>
<dbReference type="EMBL" id="BNCK01000001">
    <property type="protein sequence ID" value="GHF80887.1"/>
    <property type="molecule type" value="Genomic_DNA"/>
</dbReference>
<evidence type="ECO:0000313" key="1">
    <source>
        <dbReference type="EMBL" id="GHF80887.1"/>
    </source>
</evidence>
<evidence type="ECO:0000313" key="2">
    <source>
        <dbReference type="Proteomes" id="UP000623842"/>
    </source>
</evidence>
<proteinExistence type="predicted"/>
<reference evidence="1" key="1">
    <citation type="journal article" date="2014" name="Int. J. Syst. Evol. Microbiol.">
        <title>Complete genome sequence of Corynebacterium casei LMG S-19264T (=DSM 44701T), isolated from a smear-ripened cheese.</title>
        <authorList>
            <consortium name="US DOE Joint Genome Institute (JGI-PGF)"/>
            <person name="Walter F."/>
            <person name="Albersmeier A."/>
            <person name="Kalinowski J."/>
            <person name="Ruckert C."/>
        </authorList>
    </citation>
    <scope>NUCLEOTIDE SEQUENCE</scope>
    <source>
        <strain evidence="1">KCTC 42731</strain>
    </source>
</reference>
<sequence>MVSEDHSEFNEEKMENLAALHLPVLQKVELESLKTRLKSFINSNDDENSLVDTTSIESGNYQLEPNELFTEDSKLTLKAILEVTSSDPNKKQLIALIEHAHLITGEKEVEKHFSGGAFGQYQINIVNNTEVVFNHSTGNAEKNIVLSMYKTRKESPSN</sequence>
<gene>
    <name evidence="1" type="ORF">GCM10017161_05250</name>
</gene>
<comment type="caution">
    <text evidence="1">The sequence shown here is derived from an EMBL/GenBank/DDBJ whole genome shotgun (WGS) entry which is preliminary data.</text>
</comment>
<name>A0A919EHP0_9GAMM</name>
<organism evidence="1 2">
    <name type="scientific">Thalassotalea marina</name>
    <dbReference type="NCBI Taxonomy" id="1673741"/>
    <lineage>
        <taxon>Bacteria</taxon>
        <taxon>Pseudomonadati</taxon>
        <taxon>Pseudomonadota</taxon>
        <taxon>Gammaproteobacteria</taxon>
        <taxon>Alteromonadales</taxon>
        <taxon>Colwelliaceae</taxon>
        <taxon>Thalassotalea</taxon>
    </lineage>
</organism>
<accession>A0A919EHP0</accession>